<proteinExistence type="predicted"/>
<dbReference type="Pfam" id="PF04101">
    <property type="entry name" value="Glyco_tran_28_C"/>
    <property type="match status" value="1"/>
</dbReference>
<accession>A0ABY4N1S1</accession>
<evidence type="ECO:0000259" key="2">
    <source>
        <dbReference type="Pfam" id="PF04101"/>
    </source>
</evidence>
<organism evidence="3 4">
    <name type="scientific">Brachybacterium kimchii</name>
    <dbReference type="NCBI Taxonomy" id="2942909"/>
    <lineage>
        <taxon>Bacteria</taxon>
        <taxon>Bacillati</taxon>
        <taxon>Actinomycetota</taxon>
        <taxon>Actinomycetes</taxon>
        <taxon>Micrococcales</taxon>
        <taxon>Dermabacteraceae</taxon>
        <taxon>Brachybacterium</taxon>
    </lineage>
</organism>
<evidence type="ECO:0000313" key="3">
    <source>
        <dbReference type="EMBL" id="UQN28089.1"/>
    </source>
</evidence>
<evidence type="ECO:0000313" key="4">
    <source>
        <dbReference type="Proteomes" id="UP001055868"/>
    </source>
</evidence>
<feature type="transmembrane region" description="Helical" evidence="1">
    <location>
        <begin position="12"/>
        <end position="32"/>
    </location>
</feature>
<dbReference type="InterPro" id="IPR007235">
    <property type="entry name" value="Glyco_trans_28_C"/>
</dbReference>
<dbReference type="PANTHER" id="PTHR21015">
    <property type="entry name" value="UDP-N-ACETYLGLUCOSAMINE--N-ACETYLMURAMYL-(PENTAPEPTIDE) PYROPHOSPHORYL-UNDECAPRENOL N-ACETYLGLUCOSAMINE TRANSFERASE 1"/>
    <property type="match status" value="1"/>
</dbReference>
<dbReference type="PANTHER" id="PTHR21015:SF22">
    <property type="entry name" value="GLYCOSYLTRANSFERASE"/>
    <property type="match status" value="1"/>
</dbReference>
<keyword evidence="1" id="KW-1133">Transmembrane helix</keyword>
<reference evidence="3" key="1">
    <citation type="submission" date="2022-05" db="EMBL/GenBank/DDBJ databases">
        <title>Genomic analysis of Brachybacterium sp. CBA3104.</title>
        <authorList>
            <person name="Roh S.W."/>
            <person name="Kim Y.B."/>
            <person name="Kim Y."/>
        </authorList>
    </citation>
    <scope>NUCLEOTIDE SEQUENCE</scope>
    <source>
        <strain evidence="3">CBA3104</strain>
    </source>
</reference>
<evidence type="ECO:0000256" key="1">
    <source>
        <dbReference type="SAM" id="Phobius"/>
    </source>
</evidence>
<feature type="domain" description="Glycosyl transferase family 28 C-terminal" evidence="2">
    <location>
        <begin position="388"/>
        <end position="449"/>
    </location>
</feature>
<dbReference type="RefSeq" id="WP_249477061.1">
    <property type="nucleotide sequence ID" value="NZ_CP097218.1"/>
</dbReference>
<name>A0ABY4N1S1_9MICO</name>
<protein>
    <recommendedName>
        <fullName evidence="2">Glycosyl transferase family 28 C-terminal domain-containing protein</fullName>
    </recommendedName>
</protein>
<keyword evidence="4" id="KW-1185">Reference proteome</keyword>
<keyword evidence="1" id="KW-0812">Transmembrane</keyword>
<sequence length="503" mass="54713">MSEPMKWRPWRFGILMVLSGVTIAAALSVLVLTPGAGLGSLVAILLFGGWLAPFSLALHYHGALKSLKSLKSATPTDVEKARSAAVAAVNDSRAKASRHEYHQERTLGRIERELRQLSVLAPHGRWTGADGLDVLFVTSNGAGLGHITRLLAISQNLPPNRTFELLTLSKAYKQVAGRGMTVHYFPSSEATGENTARWNRIFRNYFRDLVTTRRPSVVVFDGTWVYNGITDVCRAFGITLVWVQRGMWRPEVDEASPQRHAAAGVVDHVIVPGDIAGNETVDSGPGLEATYVGPIVRTRKEDLAEREGACKALGLDPAGRYVLLSLGGGSISDPDSIAHTALTFIRSASPELIPVQVVSPLVDIIEEIPGLRRIKAYPVMAHARAFEYMVAAAGYNSVQESVSLGVPSVLVPNFSTKTDDQVRRARLLEKQGLCLVADNETALRESIARMADANIRRELRSRIELVDAPRGAEEAAAAIEEIVEQTEWIRGVDTVKGSEIFDA</sequence>
<gene>
    <name evidence="3" type="ORF">M4486_10530</name>
</gene>
<dbReference type="Proteomes" id="UP001055868">
    <property type="component" value="Chromosome"/>
</dbReference>
<dbReference type="Gene3D" id="3.40.50.2000">
    <property type="entry name" value="Glycogen Phosphorylase B"/>
    <property type="match status" value="1"/>
</dbReference>
<keyword evidence="1" id="KW-0472">Membrane</keyword>
<dbReference type="EMBL" id="CP097218">
    <property type="protein sequence ID" value="UQN28089.1"/>
    <property type="molecule type" value="Genomic_DNA"/>
</dbReference>
<feature type="transmembrane region" description="Helical" evidence="1">
    <location>
        <begin position="38"/>
        <end position="60"/>
    </location>
</feature>
<dbReference type="SUPFAM" id="SSF53756">
    <property type="entry name" value="UDP-Glycosyltransferase/glycogen phosphorylase"/>
    <property type="match status" value="1"/>
</dbReference>